<dbReference type="Proteomes" id="UP000242763">
    <property type="component" value="Unassembled WGS sequence"/>
</dbReference>
<evidence type="ECO:0000313" key="1">
    <source>
        <dbReference type="EMBL" id="SFI53016.1"/>
    </source>
</evidence>
<sequence>MIRPSTFKLIPAHLFPYSLISPIPLTALPACIPGNSGYLARHEP</sequence>
<dbReference type="STRING" id="1121003.SAMN03080618_00712"/>
<organism evidence="1 2">
    <name type="scientific">Aquamicrobium aerolatum DSM 21857</name>
    <dbReference type="NCBI Taxonomy" id="1121003"/>
    <lineage>
        <taxon>Bacteria</taxon>
        <taxon>Pseudomonadati</taxon>
        <taxon>Pseudomonadota</taxon>
        <taxon>Alphaproteobacteria</taxon>
        <taxon>Hyphomicrobiales</taxon>
        <taxon>Phyllobacteriaceae</taxon>
        <taxon>Aerobium</taxon>
    </lineage>
</organism>
<evidence type="ECO:0000313" key="2">
    <source>
        <dbReference type="Proteomes" id="UP000242763"/>
    </source>
</evidence>
<keyword evidence="2" id="KW-1185">Reference proteome</keyword>
<reference evidence="2" key="1">
    <citation type="submission" date="2016-10" db="EMBL/GenBank/DDBJ databases">
        <authorList>
            <person name="Varghese N."/>
            <person name="Submissions S."/>
        </authorList>
    </citation>
    <scope>NUCLEOTIDE SEQUENCE [LARGE SCALE GENOMIC DNA]</scope>
    <source>
        <strain evidence="2">DSM 21857</strain>
    </source>
</reference>
<protein>
    <submittedName>
        <fullName evidence="1">Uncharacterized protein</fullName>
    </submittedName>
</protein>
<dbReference type="AlphaFoldDB" id="A0A1I3IYV9"/>
<name>A0A1I3IYV9_9HYPH</name>
<proteinExistence type="predicted"/>
<gene>
    <name evidence="1" type="ORF">SAMN03080618_00712</name>
</gene>
<dbReference type="EMBL" id="FORF01000003">
    <property type="protein sequence ID" value="SFI53016.1"/>
    <property type="molecule type" value="Genomic_DNA"/>
</dbReference>
<accession>A0A1I3IYV9</accession>